<comment type="caution">
    <text evidence="3">The sequence shown here is derived from an EMBL/GenBank/DDBJ whole genome shotgun (WGS) entry which is preliminary data.</text>
</comment>
<feature type="region of interest" description="Disordered" evidence="1">
    <location>
        <begin position="26"/>
        <end position="46"/>
    </location>
</feature>
<protein>
    <recommendedName>
        <fullName evidence="5">DUF481 domain-containing protein</fullName>
    </recommendedName>
</protein>
<name>A0A4V2Z1Z7_9FLAO</name>
<reference evidence="3 4" key="1">
    <citation type="submission" date="2019-03" db="EMBL/GenBank/DDBJ databases">
        <title>Flavobacterium LB-D12 sp. nov., isolated from arctic soil.</title>
        <authorList>
            <person name="Chaudhary D.K."/>
        </authorList>
    </citation>
    <scope>NUCLEOTIDE SEQUENCE [LARGE SCALE GENOMIC DNA]</scope>
    <source>
        <strain evidence="3 4">LB-D12</strain>
    </source>
</reference>
<dbReference type="OrthoDB" id="1199048at2"/>
<evidence type="ECO:0008006" key="5">
    <source>
        <dbReference type="Google" id="ProtNLM"/>
    </source>
</evidence>
<sequence length="283" mass="32248">MKHTLRSFFSICLLLLLTFAQAQETTPKGEQAKQTKPVNSDSKTAKTNQIIPEAQLPLVEISPKIIKSDSIPLKTDRYGVRVGLDLYKVTRGLYDSNYKGIEFVGDYRLTKKYFLAAELGNENKTTDDDRVNFTTKGSYLKVGFDYNAYENWLDMENIISIGMRYGFSTFNQQLNSYRIYNANPYFAETPIIPSGKKFDGLSASWIEVVAGIKAKVFDNVFVGFSLRLNRLVTNKEPDNFSNLYIPGFNRTYDGSFGVGFNYTVTYFVPIYKKKIVAKKVEEK</sequence>
<evidence type="ECO:0000256" key="2">
    <source>
        <dbReference type="SAM" id="SignalP"/>
    </source>
</evidence>
<evidence type="ECO:0000313" key="4">
    <source>
        <dbReference type="Proteomes" id="UP000294644"/>
    </source>
</evidence>
<organism evidence="3 4">
    <name type="scientific">Flavobacterium sandaracinum</name>
    <dbReference type="NCBI Taxonomy" id="2541733"/>
    <lineage>
        <taxon>Bacteria</taxon>
        <taxon>Pseudomonadati</taxon>
        <taxon>Bacteroidota</taxon>
        <taxon>Flavobacteriia</taxon>
        <taxon>Flavobacteriales</taxon>
        <taxon>Flavobacteriaceae</taxon>
        <taxon>Flavobacterium</taxon>
    </lineage>
</organism>
<dbReference type="InterPro" id="IPR046111">
    <property type="entry name" value="DUF6048"/>
</dbReference>
<dbReference type="RefSeq" id="WP_132065030.1">
    <property type="nucleotide sequence ID" value="NZ_SMFN01000003.1"/>
</dbReference>
<keyword evidence="4" id="KW-1185">Reference proteome</keyword>
<feature type="signal peptide" evidence="2">
    <location>
        <begin position="1"/>
        <end position="22"/>
    </location>
</feature>
<dbReference type="EMBL" id="SMFN01000003">
    <property type="protein sequence ID" value="TDE06938.1"/>
    <property type="molecule type" value="Genomic_DNA"/>
</dbReference>
<proteinExistence type="predicted"/>
<keyword evidence="2" id="KW-0732">Signal</keyword>
<gene>
    <name evidence="3" type="ORF">E0F91_03820</name>
</gene>
<dbReference type="Pfam" id="PF19515">
    <property type="entry name" value="DUF6048"/>
    <property type="match status" value="1"/>
</dbReference>
<evidence type="ECO:0000256" key="1">
    <source>
        <dbReference type="SAM" id="MobiDB-lite"/>
    </source>
</evidence>
<accession>A0A4V2Z1Z7</accession>
<dbReference type="AlphaFoldDB" id="A0A4V2Z1Z7"/>
<dbReference type="Proteomes" id="UP000294644">
    <property type="component" value="Unassembled WGS sequence"/>
</dbReference>
<feature type="chain" id="PRO_5020475378" description="DUF481 domain-containing protein" evidence="2">
    <location>
        <begin position="23"/>
        <end position="283"/>
    </location>
</feature>
<evidence type="ECO:0000313" key="3">
    <source>
        <dbReference type="EMBL" id="TDE06938.1"/>
    </source>
</evidence>